<comment type="caution">
    <text evidence="3">The sequence shown here is derived from an EMBL/GenBank/DDBJ whole genome shotgun (WGS) entry which is preliminary data.</text>
</comment>
<protein>
    <recommendedName>
        <fullName evidence="2">Rhodopsin domain-containing protein</fullName>
    </recommendedName>
</protein>
<dbReference type="Pfam" id="PF20684">
    <property type="entry name" value="Fung_rhodopsin"/>
    <property type="match status" value="1"/>
</dbReference>
<feature type="transmembrane region" description="Helical" evidence="1">
    <location>
        <begin position="75"/>
        <end position="94"/>
    </location>
</feature>
<dbReference type="InterPro" id="IPR049326">
    <property type="entry name" value="Rhodopsin_dom_fungi"/>
</dbReference>
<keyword evidence="1" id="KW-0812">Transmembrane</keyword>
<dbReference type="PANTHER" id="PTHR39614">
    <property type="entry name" value="INTEGRAL MEMBRANE PROTEIN"/>
    <property type="match status" value="1"/>
</dbReference>
<proteinExistence type="predicted"/>
<dbReference type="Proteomes" id="UP001629113">
    <property type="component" value="Unassembled WGS sequence"/>
</dbReference>
<feature type="transmembrane region" description="Helical" evidence="1">
    <location>
        <begin position="115"/>
        <end position="138"/>
    </location>
</feature>
<keyword evidence="1" id="KW-0472">Membrane</keyword>
<evidence type="ECO:0000256" key="1">
    <source>
        <dbReference type="SAM" id="Phobius"/>
    </source>
</evidence>
<name>A0ABR4P9L0_9HELO</name>
<keyword evidence="4" id="KW-1185">Reference proteome</keyword>
<dbReference type="PANTHER" id="PTHR39614:SF2">
    <property type="entry name" value="INTEGRAL MEMBRANE PROTEIN"/>
    <property type="match status" value="1"/>
</dbReference>
<feature type="transmembrane region" description="Helical" evidence="1">
    <location>
        <begin position="222"/>
        <end position="244"/>
    </location>
</feature>
<keyword evidence="1" id="KW-1133">Transmembrane helix</keyword>
<dbReference type="EMBL" id="JBFCZG010000007">
    <property type="protein sequence ID" value="KAL3420002.1"/>
    <property type="molecule type" value="Genomic_DNA"/>
</dbReference>
<gene>
    <name evidence="3" type="ORF">PVAG01_08501</name>
</gene>
<evidence type="ECO:0000313" key="3">
    <source>
        <dbReference type="EMBL" id="KAL3420002.1"/>
    </source>
</evidence>
<accession>A0ABR4P9L0</accession>
<reference evidence="3 4" key="1">
    <citation type="submission" date="2024-06" db="EMBL/GenBank/DDBJ databases">
        <title>Complete genome of Phlyctema vagabunda strain 19-DSS-EL-015.</title>
        <authorList>
            <person name="Fiorenzani C."/>
        </authorList>
    </citation>
    <scope>NUCLEOTIDE SEQUENCE [LARGE SCALE GENOMIC DNA]</scope>
    <source>
        <strain evidence="3 4">19-DSS-EL-015</strain>
    </source>
</reference>
<feature type="domain" description="Rhodopsin" evidence="2">
    <location>
        <begin position="51"/>
        <end position="279"/>
    </location>
</feature>
<evidence type="ECO:0000313" key="4">
    <source>
        <dbReference type="Proteomes" id="UP001629113"/>
    </source>
</evidence>
<feature type="transmembrane region" description="Helical" evidence="1">
    <location>
        <begin position="33"/>
        <end position="55"/>
    </location>
</feature>
<organism evidence="3 4">
    <name type="scientific">Phlyctema vagabunda</name>
    <dbReference type="NCBI Taxonomy" id="108571"/>
    <lineage>
        <taxon>Eukaryota</taxon>
        <taxon>Fungi</taxon>
        <taxon>Dikarya</taxon>
        <taxon>Ascomycota</taxon>
        <taxon>Pezizomycotina</taxon>
        <taxon>Leotiomycetes</taxon>
        <taxon>Helotiales</taxon>
        <taxon>Dermateaceae</taxon>
        <taxon>Phlyctema</taxon>
    </lineage>
</organism>
<feature type="transmembrane region" description="Helical" evidence="1">
    <location>
        <begin position="144"/>
        <end position="166"/>
    </location>
</feature>
<sequence>MHEVTIFTSKPFSMNNTVLPPFHVITATDKRGLIIIITTFSTVSVWVCLLLRIYMRLKVNGPWKWDDTCVAGATAIAAIRSAVVYIAVASGFGRSIHLLPLSVLSAIGKERYTDAIFFVLSMVLSKYAVSALCLRLTWSPNHARVIWTTSFICTIWGVIALLLLVVDCRPGDIYKNKNRCKNVPIRWMAVTTVDILTEIMLFLIPAYLALQLQMASHLKGVVFLAFGVRIPVIAASVAHTYCLVRALRSTDPTLLGAYTACWRQVQLDYSIIASTLTCVGAFLSPFKKEVITTMGDSGQQRSDYVMGLDDFSGKQNEDHNFTPTVYKKGFPLSPSFRPDGVQPKTIISSRRRSDICSISSKSSQQGIMLQVEWEVENNRKDSRDDGMEIKSV</sequence>
<evidence type="ECO:0000259" key="2">
    <source>
        <dbReference type="Pfam" id="PF20684"/>
    </source>
</evidence>
<feature type="transmembrane region" description="Helical" evidence="1">
    <location>
        <begin position="187"/>
        <end position="210"/>
    </location>
</feature>